<name>A0ABS5KSE7_9ACTN</name>
<reference evidence="1 2" key="1">
    <citation type="submission" date="2020-02" db="EMBL/GenBank/DDBJ databases">
        <title>Acidophilic actinobacteria isolated from forest soil.</title>
        <authorList>
            <person name="Golinska P."/>
        </authorList>
    </citation>
    <scope>NUCLEOTIDE SEQUENCE [LARGE SCALE GENOMIC DNA]</scope>
    <source>
        <strain evidence="1 2">NL8</strain>
    </source>
</reference>
<sequence length="83" mass="9060">MLAGPDQPDDDYVEDITFRATFPIGRDDIAAVVEAGGTYGKPPQAFPTARAYGAWAADRLLPNVIRFAGDRRALGPLVRRSER</sequence>
<organism evidence="1 2">
    <name type="scientific">Catenulispora pinistramenti</name>
    <dbReference type="NCBI Taxonomy" id="2705254"/>
    <lineage>
        <taxon>Bacteria</taxon>
        <taxon>Bacillati</taxon>
        <taxon>Actinomycetota</taxon>
        <taxon>Actinomycetes</taxon>
        <taxon>Catenulisporales</taxon>
        <taxon>Catenulisporaceae</taxon>
        <taxon>Catenulispora</taxon>
    </lineage>
</organism>
<dbReference type="EMBL" id="JAAFYZ010000060">
    <property type="protein sequence ID" value="MBS2548955.1"/>
    <property type="molecule type" value="Genomic_DNA"/>
</dbReference>
<keyword evidence="2" id="KW-1185">Reference proteome</keyword>
<dbReference type="Proteomes" id="UP000730482">
    <property type="component" value="Unassembled WGS sequence"/>
</dbReference>
<accession>A0ABS5KSE7</accession>
<evidence type="ECO:0000313" key="1">
    <source>
        <dbReference type="EMBL" id="MBS2548955.1"/>
    </source>
</evidence>
<gene>
    <name evidence="1" type="ORF">KGQ19_18990</name>
</gene>
<protein>
    <submittedName>
        <fullName evidence="1">Uncharacterized protein</fullName>
    </submittedName>
</protein>
<dbReference type="RefSeq" id="WP_212010532.1">
    <property type="nucleotide sequence ID" value="NZ_JAAFYZ010000060.1"/>
</dbReference>
<evidence type="ECO:0000313" key="2">
    <source>
        <dbReference type="Proteomes" id="UP000730482"/>
    </source>
</evidence>
<proteinExistence type="predicted"/>
<comment type="caution">
    <text evidence="1">The sequence shown here is derived from an EMBL/GenBank/DDBJ whole genome shotgun (WGS) entry which is preliminary data.</text>
</comment>